<accession>A0A9X6VHB5</accession>
<sequence>MSKRQYNFSIDEPIFKLFKEKCPARLQNKMIQKAIPNLLEQKEIDFWKFRREVRKPLSCPFRLDIENSNTLDRLVEKYAVKGNKLNRSVIMEYVLYQIATGEIEQRESKIKTYYIEEYVHEEIQKYLVGEHLNHAIETFVLEYYEKIQSETSSLKSPQKKHQLSTYFDVRVSNKLKDIANDHVPKLSETMVFRDMTRQFVIHLQEKKIAEIKKEIQHQILILQDLGEDPKAFLKKLIDEEGL</sequence>
<organism evidence="1 2">
    <name type="scientific">Bacillus cereus</name>
    <dbReference type="NCBI Taxonomy" id="1396"/>
    <lineage>
        <taxon>Bacteria</taxon>
        <taxon>Bacillati</taxon>
        <taxon>Bacillota</taxon>
        <taxon>Bacilli</taxon>
        <taxon>Bacillales</taxon>
        <taxon>Bacillaceae</taxon>
        <taxon>Bacillus</taxon>
        <taxon>Bacillus cereus group</taxon>
    </lineage>
</organism>
<gene>
    <name evidence="1" type="ORF">CN263_24840</name>
</gene>
<dbReference type="AlphaFoldDB" id="A0A9X6VHB5"/>
<dbReference type="RefSeq" id="WP_098330414.1">
    <property type="nucleotide sequence ID" value="NZ_NTRC01000025.1"/>
</dbReference>
<dbReference type="EMBL" id="NTRC01000025">
    <property type="protein sequence ID" value="PFD17786.1"/>
    <property type="molecule type" value="Genomic_DNA"/>
</dbReference>
<dbReference type="Proteomes" id="UP000219743">
    <property type="component" value="Unassembled WGS sequence"/>
</dbReference>
<name>A0A9X6VHB5_BACCE</name>
<comment type="caution">
    <text evidence="1">The sequence shown here is derived from an EMBL/GenBank/DDBJ whole genome shotgun (WGS) entry which is preliminary data.</text>
</comment>
<protein>
    <submittedName>
        <fullName evidence="1">Uncharacterized protein</fullName>
    </submittedName>
</protein>
<proteinExistence type="predicted"/>
<evidence type="ECO:0000313" key="1">
    <source>
        <dbReference type="EMBL" id="PFD17786.1"/>
    </source>
</evidence>
<reference evidence="1 2" key="1">
    <citation type="submission" date="2017-09" db="EMBL/GenBank/DDBJ databases">
        <title>Large-scale bioinformatics analysis of Bacillus genomes uncovers conserved roles of natural products in bacterial physiology.</title>
        <authorList>
            <consortium name="Agbiome Team Llc"/>
            <person name="Bleich R.M."/>
            <person name="Kirk G.J."/>
            <person name="Santa Maria K.C."/>
            <person name="Allen S.E."/>
            <person name="Farag S."/>
            <person name="Shank E.A."/>
            <person name="Bowers A."/>
        </authorList>
    </citation>
    <scope>NUCLEOTIDE SEQUENCE [LARGE SCALE GENOMIC DNA]</scope>
    <source>
        <strain evidence="1 2">AFS024404</strain>
    </source>
</reference>
<evidence type="ECO:0000313" key="2">
    <source>
        <dbReference type="Proteomes" id="UP000219743"/>
    </source>
</evidence>